<keyword evidence="3 9" id="KW-0639">Primosome</keyword>
<gene>
    <name evidence="10" type="ORF">STCU_00220</name>
</gene>
<dbReference type="Pfam" id="PF01896">
    <property type="entry name" value="DNA_primase_S"/>
    <property type="match status" value="1"/>
</dbReference>
<keyword evidence="5" id="KW-0548">Nucleotidyltransferase</keyword>
<dbReference type="Gene3D" id="3.90.920.10">
    <property type="entry name" value="DNA primase, PRIM domain"/>
    <property type="match status" value="1"/>
</dbReference>
<dbReference type="Proteomes" id="UP000015354">
    <property type="component" value="Unassembled WGS sequence"/>
</dbReference>
<dbReference type="CDD" id="cd04860">
    <property type="entry name" value="AE_Prim_S"/>
    <property type="match status" value="1"/>
</dbReference>
<evidence type="ECO:0000256" key="5">
    <source>
        <dbReference type="ARBA" id="ARBA00022695"/>
    </source>
</evidence>
<evidence type="ECO:0000256" key="2">
    <source>
        <dbReference type="ARBA" id="ARBA00022478"/>
    </source>
</evidence>
<dbReference type="GO" id="GO:0003899">
    <property type="term" value="F:DNA-directed RNA polymerase activity"/>
    <property type="evidence" value="ECO:0007669"/>
    <property type="project" value="InterPro"/>
</dbReference>
<evidence type="ECO:0000313" key="11">
    <source>
        <dbReference type="Proteomes" id="UP000015354"/>
    </source>
</evidence>
<organism evidence="10 11">
    <name type="scientific">Strigomonas culicis</name>
    <dbReference type="NCBI Taxonomy" id="28005"/>
    <lineage>
        <taxon>Eukaryota</taxon>
        <taxon>Discoba</taxon>
        <taxon>Euglenozoa</taxon>
        <taxon>Kinetoplastea</taxon>
        <taxon>Metakinetoplastina</taxon>
        <taxon>Trypanosomatida</taxon>
        <taxon>Trypanosomatidae</taxon>
        <taxon>Strigomonadinae</taxon>
        <taxon>Strigomonas</taxon>
    </lineage>
</organism>
<keyword evidence="7" id="KW-0479">Metal-binding</keyword>
<dbReference type="EMBL" id="ATMH01000220">
    <property type="protein sequence ID" value="EPY37077.1"/>
    <property type="molecule type" value="Genomic_DNA"/>
</dbReference>
<evidence type="ECO:0000256" key="9">
    <source>
        <dbReference type="RuleBase" id="RU003514"/>
    </source>
</evidence>
<dbReference type="InterPro" id="IPR014052">
    <property type="entry name" value="DNA_primase_ssu_euk/arc"/>
</dbReference>
<keyword evidence="2 9" id="KW-0240">DNA-directed RNA polymerase</keyword>
<dbReference type="OrthoDB" id="19606at2759"/>
<sequence>MEASLREFYEYVYPVDLLTRWLSYDIEEGGPADGGRGSTRLREGYLSRREFCFTLIGDIFTRFRSYGSAAELRTELIRSAPEKIDVGAVYNIRPNQKQNVANVLPVERELVFDIDMSDYDNVRSCCTGKQICTHCWTWMSCAAHVLRSVLEEDFGFQYILPVYSGRRGVHLWVCDRRARGLHDDERSALVGYLTVVAPKTLRSATVSDLGAHRAIHPTIRHLLREHMEPAFAKLFLHSGTDNPNNVATNPKAAAIVYEAITAVLKAARSESLSRFTTRMAYSPGNVLDWSTVLQALGSSERDVRDIVQAVSLLLMYPRLDEHVSTRRDHLLKLPFCIHPGTGSLCCPLEWAEIDAFDPLHDAPDLKSILLERQIDPKWERPLVRMLERMSADEEERARS</sequence>
<dbReference type="EC" id="2.7.7.-" evidence="9"/>
<evidence type="ECO:0000256" key="6">
    <source>
        <dbReference type="ARBA" id="ARBA00022705"/>
    </source>
</evidence>
<evidence type="ECO:0000256" key="8">
    <source>
        <dbReference type="ARBA" id="ARBA00023163"/>
    </source>
</evidence>
<keyword evidence="11" id="KW-1185">Reference proteome</keyword>
<keyword evidence="8" id="KW-0804">Transcription</keyword>
<dbReference type="SUPFAM" id="SSF56747">
    <property type="entry name" value="Prim-pol domain"/>
    <property type="match status" value="1"/>
</dbReference>
<comment type="similarity">
    <text evidence="1 9">Belongs to the eukaryotic-type primase small subunit family.</text>
</comment>
<evidence type="ECO:0000256" key="7">
    <source>
        <dbReference type="ARBA" id="ARBA00022723"/>
    </source>
</evidence>
<dbReference type="NCBIfam" id="TIGR00335">
    <property type="entry name" value="primase_sml"/>
    <property type="match status" value="1"/>
</dbReference>
<accession>S9V1Y5</accession>
<proteinExistence type="inferred from homology"/>
<dbReference type="AlphaFoldDB" id="S9V1Y5"/>
<protein>
    <recommendedName>
        <fullName evidence="9">DNA primase</fullName>
        <ecNumber evidence="9">2.7.7.-</ecNumber>
    </recommendedName>
</protein>
<keyword evidence="6 9" id="KW-0235">DNA replication</keyword>
<dbReference type="PANTHER" id="PTHR10536">
    <property type="entry name" value="DNA PRIMASE SMALL SUBUNIT"/>
    <property type="match status" value="1"/>
</dbReference>
<evidence type="ECO:0000256" key="4">
    <source>
        <dbReference type="ARBA" id="ARBA00022679"/>
    </source>
</evidence>
<dbReference type="GO" id="GO:0046872">
    <property type="term" value="F:metal ion binding"/>
    <property type="evidence" value="ECO:0007669"/>
    <property type="project" value="UniProtKB-KW"/>
</dbReference>
<evidence type="ECO:0000313" key="10">
    <source>
        <dbReference type="EMBL" id="EPY37077.1"/>
    </source>
</evidence>
<comment type="caution">
    <text evidence="10">The sequence shown here is derived from an EMBL/GenBank/DDBJ whole genome shotgun (WGS) entry which is preliminary data.</text>
</comment>
<evidence type="ECO:0000256" key="1">
    <source>
        <dbReference type="ARBA" id="ARBA00009762"/>
    </source>
</evidence>
<dbReference type="GO" id="GO:0005658">
    <property type="term" value="C:alpha DNA polymerase:primase complex"/>
    <property type="evidence" value="ECO:0007669"/>
    <property type="project" value="UniProtKB-ARBA"/>
</dbReference>
<reference evidence="10 11" key="1">
    <citation type="journal article" date="2013" name="PLoS ONE">
        <title>Predicting the Proteins of Angomonas deanei, Strigomonas culicis and Their Respective Endosymbionts Reveals New Aspects of the Trypanosomatidae Family.</title>
        <authorList>
            <person name="Motta M.C."/>
            <person name="Martins A.C."/>
            <person name="de Souza S.S."/>
            <person name="Catta-Preta C.M."/>
            <person name="Silva R."/>
            <person name="Klein C.C."/>
            <person name="de Almeida L.G."/>
            <person name="de Lima Cunha O."/>
            <person name="Ciapina L.P."/>
            <person name="Brocchi M."/>
            <person name="Colabardini A.C."/>
            <person name="de Araujo Lima B."/>
            <person name="Machado C.R."/>
            <person name="de Almeida Soares C.M."/>
            <person name="Probst C.M."/>
            <person name="de Menezes C.B."/>
            <person name="Thompson C.E."/>
            <person name="Bartholomeu D.C."/>
            <person name="Gradia D.F."/>
            <person name="Pavoni D.P."/>
            <person name="Grisard E.C."/>
            <person name="Fantinatti-Garboggini F."/>
            <person name="Marchini F.K."/>
            <person name="Rodrigues-Luiz G.F."/>
            <person name="Wagner G."/>
            <person name="Goldman G.H."/>
            <person name="Fietto J.L."/>
            <person name="Elias M.C."/>
            <person name="Goldman M.H."/>
            <person name="Sagot M.F."/>
            <person name="Pereira M."/>
            <person name="Stoco P.H."/>
            <person name="de Mendonca-Neto R.P."/>
            <person name="Teixeira S.M."/>
            <person name="Maciel T.E."/>
            <person name="de Oliveira Mendes T.A."/>
            <person name="Urmenyi T.P."/>
            <person name="de Souza W."/>
            <person name="Schenkman S."/>
            <person name="de Vasconcelos A.T."/>
        </authorList>
    </citation>
    <scope>NUCLEOTIDE SEQUENCE [LARGE SCALE GENOMIC DNA]</scope>
</reference>
<name>S9V1Y5_9TRYP</name>
<dbReference type="GO" id="GO:0006269">
    <property type="term" value="P:DNA replication, synthesis of primer"/>
    <property type="evidence" value="ECO:0007669"/>
    <property type="project" value="UniProtKB-KW"/>
</dbReference>
<keyword evidence="4 9" id="KW-0808">Transferase</keyword>
<dbReference type="InterPro" id="IPR002755">
    <property type="entry name" value="DNA_primase_S"/>
</dbReference>
<evidence type="ECO:0000256" key="3">
    <source>
        <dbReference type="ARBA" id="ARBA00022515"/>
    </source>
</evidence>